<protein>
    <submittedName>
        <fullName evidence="1">Uncharacterized protein</fullName>
    </submittedName>
</protein>
<name>A0ABT5K5D6_9BURK</name>
<proteinExistence type="predicted"/>
<dbReference type="EMBL" id="JAQQXR010000005">
    <property type="protein sequence ID" value="MDC8758967.1"/>
    <property type="molecule type" value="Genomic_DNA"/>
</dbReference>
<organism evidence="1 2">
    <name type="scientific">Janthinobacterium fluminis</name>
    <dbReference type="NCBI Taxonomy" id="2987524"/>
    <lineage>
        <taxon>Bacteria</taxon>
        <taxon>Pseudomonadati</taxon>
        <taxon>Pseudomonadota</taxon>
        <taxon>Betaproteobacteria</taxon>
        <taxon>Burkholderiales</taxon>
        <taxon>Oxalobacteraceae</taxon>
        <taxon>Janthinobacterium</taxon>
    </lineage>
</organism>
<evidence type="ECO:0000313" key="1">
    <source>
        <dbReference type="EMBL" id="MDC8758967.1"/>
    </source>
</evidence>
<dbReference type="RefSeq" id="WP_273671857.1">
    <property type="nucleotide sequence ID" value="NZ_JAQQXR010000005.1"/>
</dbReference>
<gene>
    <name evidence="1" type="ORF">OIK44_15405</name>
</gene>
<accession>A0ABT5K5D6</accession>
<reference evidence="1 2" key="1">
    <citation type="submission" date="2022-10" db="EMBL/GenBank/DDBJ databases">
        <title>Janthinobacterium sp. hw3 Genome sequencing.</title>
        <authorList>
            <person name="Park S."/>
        </authorList>
    </citation>
    <scope>NUCLEOTIDE SEQUENCE [LARGE SCALE GENOMIC DNA]</scope>
    <source>
        <strain evidence="2">hw3</strain>
    </source>
</reference>
<dbReference type="Proteomes" id="UP001221208">
    <property type="component" value="Unassembled WGS sequence"/>
</dbReference>
<keyword evidence="2" id="KW-1185">Reference proteome</keyword>
<sequence length="78" mass="8526">MLFVYGAGEGLAHYKAPAGAAGYPVLSTRKFARRGEWRVGLVRRRGAMYYLKKLALEERSAARAQYPAAARHGLAGDT</sequence>
<comment type="caution">
    <text evidence="1">The sequence shown here is derived from an EMBL/GenBank/DDBJ whole genome shotgun (WGS) entry which is preliminary data.</text>
</comment>
<evidence type="ECO:0000313" key="2">
    <source>
        <dbReference type="Proteomes" id="UP001221208"/>
    </source>
</evidence>